<reference evidence="2" key="1">
    <citation type="submission" date="2017-11" db="EMBL/GenBank/DDBJ databases">
        <authorList>
            <person name="Watanabe M."/>
            <person name="Kojima H."/>
        </authorList>
    </citation>
    <scope>NUCLEOTIDE SEQUENCE [LARGE SCALE GENOMIC DNA]</scope>
    <source>
        <strain evidence="2">Tokyo 01</strain>
    </source>
</reference>
<dbReference type="Gene3D" id="3.50.50.60">
    <property type="entry name" value="FAD/NAD(P)-binding domain"/>
    <property type="match status" value="1"/>
</dbReference>
<accession>A0A401FYY0</accession>
<reference evidence="2" key="2">
    <citation type="submission" date="2019-01" db="EMBL/GenBank/DDBJ databases">
        <title>Genome sequence of Desulfonema ishimotonii strain Tokyo 01.</title>
        <authorList>
            <person name="Fukui M."/>
        </authorList>
    </citation>
    <scope>NUCLEOTIDE SEQUENCE [LARGE SCALE GENOMIC DNA]</scope>
    <source>
        <strain evidence="2">Tokyo 01</strain>
    </source>
</reference>
<gene>
    <name evidence="1" type="ORF">DENIS_3120</name>
</gene>
<sequence length="686" mass="76470">MQNSQLRETTTLKDGSRVTVVGGGPAGAFFAIRLLRAAKQTRRNIAVTIIEKKGVRLPDRMPWRLKGCNFCAGVISPKLHELLSRNGIMLPPGLICQEFTHIWIHGQWKNFPLRIPPDQRMYAVFRGTLPPDRGDLTGGFDNFLLQKAGDEGAAIITGEVRDIRYTPSRKPLLTVKSPSGATNTVESDFVAVAAGVNPSPDSPLFRSCQRILPGFKPPRVRRALIFELKPGREYLKKYMDRELYLIESGSETLRLEHIALVPRGDHLTVALVGEAIDRAALPGETGRLVEAVLSLPQVRALLPRITPQNTPVACTCSPRMAVKPATAPFGDRIAMVGDALGARLYKDGLCSAFITAEALAETVIHRGTDPESLSAGYGPTAKWLERDNRYGERVFKAIRLAFAAPVVSRIIYQAFATEMKFRERDRRPLGDLLRKIGSGTADYHDIFRDLTRGPVLRSVLTGAYKTARNILTEVFFGISWETYGRYPTVILKEKRDYFKKSIVVPLGTEPEAAPEMERMYAIKIRASAGAIFEELGKFGDAEGKFLRLRFVDVRRTRGLPNQVGTVVTYRLRMLPVSMDIRLARCIPGKTLLYEPGELFAERGKLIFDISPTKDGNNRLVIYTAFDFKRGRGILSRIFWTLFKKLFPEYAHDVVWNHAICCIKGEAEKNAERGFGGNRSPAPPQSG</sequence>
<dbReference type="Proteomes" id="UP000288096">
    <property type="component" value="Unassembled WGS sequence"/>
</dbReference>
<dbReference type="InterPro" id="IPR036188">
    <property type="entry name" value="FAD/NAD-bd_sf"/>
</dbReference>
<comment type="caution">
    <text evidence="1">The sequence shown here is derived from an EMBL/GenBank/DDBJ whole genome shotgun (WGS) entry which is preliminary data.</text>
</comment>
<keyword evidence="2" id="KW-1185">Reference proteome</keyword>
<dbReference type="SUPFAM" id="SSF51905">
    <property type="entry name" value="FAD/NAD(P)-binding domain"/>
    <property type="match status" value="1"/>
</dbReference>
<organism evidence="1 2">
    <name type="scientific">Desulfonema ishimotonii</name>
    <dbReference type="NCBI Taxonomy" id="45657"/>
    <lineage>
        <taxon>Bacteria</taxon>
        <taxon>Pseudomonadati</taxon>
        <taxon>Thermodesulfobacteriota</taxon>
        <taxon>Desulfobacteria</taxon>
        <taxon>Desulfobacterales</taxon>
        <taxon>Desulfococcaceae</taxon>
        <taxon>Desulfonema</taxon>
    </lineage>
</organism>
<name>A0A401FYY0_9BACT</name>
<dbReference type="RefSeq" id="WP_124329355.1">
    <property type="nucleotide sequence ID" value="NZ_BEXT01000001.1"/>
</dbReference>
<dbReference type="PANTHER" id="PTHR42685:SF21">
    <property type="entry name" value="DEHYDROGENASE (FLAVOPROTEIN)-LIKE PROTEIN"/>
    <property type="match status" value="1"/>
</dbReference>
<protein>
    <submittedName>
        <fullName evidence="1">Uncharacterized protein</fullName>
    </submittedName>
</protein>
<proteinExistence type="predicted"/>
<dbReference type="InterPro" id="IPR050407">
    <property type="entry name" value="Geranylgeranyl_reductase"/>
</dbReference>
<dbReference type="AlphaFoldDB" id="A0A401FYY0"/>
<dbReference type="OrthoDB" id="5411260at2"/>
<dbReference type="EMBL" id="BEXT01000001">
    <property type="protein sequence ID" value="GBC62157.1"/>
    <property type="molecule type" value="Genomic_DNA"/>
</dbReference>
<evidence type="ECO:0000313" key="2">
    <source>
        <dbReference type="Proteomes" id="UP000288096"/>
    </source>
</evidence>
<dbReference type="PANTHER" id="PTHR42685">
    <property type="entry name" value="GERANYLGERANYL DIPHOSPHATE REDUCTASE"/>
    <property type="match status" value="1"/>
</dbReference>
<evidence type="ECO:0000313" key="1">
    <source>
        <dbReference type="EMBL" id="GBC62157.1"/>
    </source>
</evidence>